<sequence>MIKSALYEPSFSDRFVSLTGFHCGVVLSGTLGHDEHLFLPIELPPKEDTERGRSEIKALRCIRDIEEKWVTSHCRNLNRMIPGGIRISGICLTSTLSEFNSEQEHLKRILFNLPKTDPMIGEITGASENEKLVLLCDPQSKKFTCKILDVGSSVSIFRSATVKPQMFIHSYRTFRTTISLSVETILPADRQKEEILLQLQAAVKPYLQSILRESNLLINGEFRDSADYVLADVGEKTMMDVLSSSKKRKRSSKVSKRRSFGAEKTSDYGESGDFSSETYLERESSDPGSDKGCWADVELTIFGPQFPRWKRASSSSSLESGTSSDTGYTGGTDRTDSSSAGLVPINRLIVNGCIPGIAFLPSDTTVGTLFEALRKDLIQSILARLELLTEELHITSSQLEVPRMLLPQRVLVRLPACPRLPLSDYKFISETADDVISRLQYFCVPIGLRGSGDGNDVSLDRLSSSDRPASLESLSSGVTSASSLPSRDLIDASCLDISLEQSPEGNVETEYSETELLENVAHSVQPVTKYLSFSSPTFLIAGCLALLGSLLASYLLTGPWNAEAT</sequence>
<dbReference type="STRING" id="147828.A0A4V3SC32"/>
<protein>
    <recommendedName>
        <fullName evidence="10">Protein odr-4 homolog</fullName>
    </recommendedName>
</protein>
<dbReference type="PANTHER" id="PTHR33966">
    <property type="entry name" value="PROTEIN ODR-4 HOMOLOG"/>
    <property type="match status" value="1"/>
</dbReference>
<evidence type="ECO:0008006" key="10">
    <source>
        <dbReference type="Google" id="ProtNLM"/>
    </source>
</evidence>
<name>A0A4V3SC32_OPIFE</name>
<comment type="similarity">
    <text evidence="2">Belongs to the ODR-4 family.</text>
</comment>
<evidence type="ECO:0000256" key="7">
    <source>
        <dbReference type="SAM" id="Phobius"/>
    </source>
</evidence>
<gene>
    <name evidence="8" type="ORF">CRM22_010431</name>
</gene>
<evidence type="ECO:0000313" key="8">
    <source>
        <dbReference type="EMBL" id="TGZ55244.1"/>
    </source>
</evidence>
<dbReference type="AlphaFoldDB" id="A0A4V3SC32"/>
<dbReference type="GO" id="GO:0016020">
    <property type="term" value="C:membrane"/>
    <property type="evidence" value="ECO:0007669"/>
    <property type="project" value="UniProtKB-SubCell"/>
</dbReference>
<feature type="region of interest" description="Disordered" evidence="6">
    <location>
        <begin position="459"/>
        <end position="484"/>
    </location>
</feature>
<keyword evidence="4 7" id="KW-1133">Transmembrane helix</keyword>
<feature type="compositionally biased region" description="Basic and acidic residues" evidence="6">
    <location>
        <begin position="279"/>
        <end position="289"/>
    </location>
</feature>
<organism evidence="8 9">
    <name type="scientific">Opisthorchis felineus</name>
    <dbReference type="NCBI Taxonomy" id="147828"/>
    <lineage>
        <taxon>Eukaryota</taxon>
        <taxon>Metazoa</taxon>
        <taxon>Spiralia</taxon>
        <taxon>Lophotrochozoa</taxon>
        <taxon>Platyhelminthes</taxon>
        <taxon>Trematoda</taxon>
        <taxon>Digenea</taxon>
        <taxon>Opisthorchiida</taxon>
        <taxon>Opisthorchiata</taxon>
        <taxon>Opisthorchiidae</taxon>
        <taxon>Opisthorchis</taxon>
    </lineage>
</organism>
<feature type="transmembrane region" description="Helical" evidence="7">
    <location>
        <begin position="538"/>
        <end position="557"/>
    </location>
</feature>
<dbReference type="PANTHER" id="PTHR33966:SF1">
    <property type="entry name" value="PROTEIN ODR-4 HOMOLOG"/>
    <property type="match status" value="1"/>
</dbReference>
<reference evidence="8 9" key="1">
    <citation type="journal article" date="2019" name="BMC Genomics">
        <title>New insights from Opisthorchis felineus genome: update on genomics of the epidemiologically important liver flukes.</title>
        <authorList>
            <person name="Ershov N.I."/>
            <person name="Mordvinov V.A."/>
            <person name="Prokhortchouk E.B."/>
            <person name="Pakharukova M.Y."/>
            <person name="Gunbin K.V."/>
            <person name="Ustyantsev K."/>
            <person name="Genaev M.A."/>
            <person name="Blinov A.G."/>
            <person name="Mazur A."/>
            <person name="Boulygina E."/>
            <person name="Tsygankova S."/>
            <person name="Khrameeva E."/>
            <person name="Chekanov N."/>
            <person name="Fan G."/>
            <person name="Xiao A."/>
            <person name="Zhang H."/>
            <person name="Xu X."/>
            <person name="Yang H."/>
            <person name="Solovyev V."/>
            <person name="Lee S.M."/>
            <person name="Liu X."/>
            <person name="Afonnikov D.A."/>
            <person name="Skryabin K.G."/>
        </authorList>
    </citation>
    <scope>NUCLEOTIDE SEQUENCE [LARGE SCALE GENOMIC DNA]</scope>
    <source>
        <strain evidence="8">AK-0245</strain>
        <tissue evidence="8">Whole organism</tissue>
    </source>
</reference>
<dbReference type="GO" id="GO:0008104">
    <property type="term" value="P:intracellular protein localization"/>
    <property type="evidence" value="ECO:0007669"/>
    <property type="project" value="TreeGrafter"/>
</dbReference>
<evidence type="ECO:0000256" key="1">
    <source>
        <dbReference type="ARBA" id="ARBA00004370"/>
    </source>
</evidence>
<dbReference type="GO" id="GO:0012505">
    <property type="term" value="C:endomembrane system"/>
    <property type="evidence" value="ECO:0007669"/>
    <property type="project" value="TreeGrafter"/>
</dbReference>
<comment type="caution">
    <text evidence="8">The sequence shown here is derived from an EMBL/GenBank/DDBJ whole genome shotgun (WGS) entry which is preliminary data.</text>
</comment>
<feature type="region of interest" description="Disordered" evidence="6">
    <location>
        <begin position="241"/>
        <end position="291"/>
    </location>
</feature>
<dbReference type="InterPro" id="IPR029454">
    <property type="entry name" value="ODR-4-like"/>
</dbReference>
<keyword evidence="9" id="KW-1185">Reference proteome</keyword>
<feature type="compositionally biased region" description="Low complexity" evidence="6">
    <location>
        <begin position="313"/>
        <end position="327"/>
    </location>
</feature>
<evidence type="ECO:0000256" key="5">
    <source>
        <dbReference type="ARBA" id="ARBA00023136"/>
    </source>
</evidence>
<evidence type="ECO:0000313" key="9">
    <source>
        <dbReference type="Proteomes" id="UP000308267"/>
    </source>
</evidence>
<proteinExistence type="inferred from homology"/>
<dbReference type="OrthoDB" id="21458at2759"/>
<evidence type="ECO:0000256" key="3">
    <source>
        <dbReference type="ARBA" id="ARBA00022692"/>
    </source>
</evidence>
<accession>A0A4V3SC32</accession>
<evidence type="ECO:0000256" key="4">
    <source>
        <dbReference type="ARBA" id="ARBA00022989"/>
    </source>
</evidence>
<evidence type="ECO:0000256" key="6">
    <source>
        <dbReference type="SAM" id="MobiDB-lite"/>
    </source>
</evidence>
<evidence type="ECO:0000256" key="2">
    <source>
        <dbReference type="ARBA" id="ARBA00010131"/>
    </source>
</evidence>
<keyword evidence="5 7" id="KW-0472">Membrane</keyword>
<dbReference type="EMBL" id="SJOL01009849">
    <property type="protein sequence ID" value="TGZ55244.1"/>
    <property type="molecule type" value="Genomic_DNA"/>
</dbReference>
<feature type="compositionally biased region" description="Basic residues" evidence="6">
    <location>
        <begin position="245"/>
        <end position="259"/>
    </location>
</feature>
<feature type="compositionally biased region" description="Low complexity" evidence="6">
    <location>
        <begin position="460"/>
        <end position="484"/>
    </location>
</feature>
<comment type="subcellular location">
    <subcellularLocation>
        <location evidence="1">Membrane</location>
    </subcellularLocation>
</comment>
<dbReference type="Proteomes" id="UP000308267">
    <property type="component" value="Unassembled WGS sequence"/>
</dbReference>
<dbReference type="Pfam" id="PF14778">
    <property type="entry name" value="ODR4-like"/>
    <property type="match status" value="1"/>
</dbReference>
<feature type="region of interest" description="Disordered" evidence="6">
    <location>
        <begin position="311"/>
        <end position="337"/>
    </location>
</feature>
<keyword evidence="3 7" id="KW-0812">Transmembrane</keyword>